<evidence type="ECO:0000313" key="5">
    <source>
        <dbReference type="Proteomes" id="UP001500621"/>
    </source>
</evidence>
<dbReference type="InterPro" id="IPR002347">
    <property type="entry name" value="SDR_fam"/>
</dbReference>
<dbReference type="RefSeq" id="WP_345262575.1">
    <property type="nucleotide sequence ID" value="NZ_BAABIM010000001.1"/>
</dbReference>
<feature type="domain" description="Ketoreductase" evidence="3">
    <location>
        <begin position="11"/>
        <end position="196"/>
    </location>
</feature>
<dbReference type="SMART" id="SM00822">
    <property type="entry name" value="PKS_KR"/>
    <property type="match status" value="1"/>
</dbReference>
<dbReference type="PANTHER" id="PTHR44196:SF1">
    <property type="entry name" value="DEHYDROGENASE_REDUCTASE SDR FAMILY MEMBER 7B"/>
    <property type="match status" value="1"/>
</dbReference>
<comment type="caution">
    <text evidence="4">The sequence shown here is derived from an EMBL/GenBank/DDBJ whole genome shotgun (WGS) entry which is preliminary data.</text>
</comment>
<keyword evidence="5" id="KW-1185">Reference proteome</keyword>
<dbReference type="NCBIfam" id="NF005854">
    <property type="entry name" value="PRK07775.1"/>
    <property type="match status" value="1"/>
</dbReference>
<dbReference type="InterPro" id="IPR020904">
    <property type="entry name" value="Sc_DH/Rdtase_CS"/>
</dbReference>
<evidence type="ECO:0000313" key="4">
    <source>
        <dbReference type="EMBL" id="GAA4672166.1"/>
    </source>
</evidence>
<evidence type="ECO:0000256" key="2">
    <source>
        <dbReference type="ARBA" id="ARBA00023002"/>
    </source>
</evidence>
<dbReference type="PANTHER" id="PTHR44196">
    <property type="entry name" value="DEHYDROGENASE/REDUCTASE SDR FAMILY MEMBER 7B"/>
    <property type="match status" value="1"/>
</dbReference>
<reference evidence="5" key="1">
    <citation type="journal article" date="2019" name="Int. J. Syst. Evol. Microbiol.">
        <title>The Global Catalogue of Microorganisms (GCM) 10K type strain sequencing project: providing services to taxonomists for standard genome sequencing and annotation.</title>
        <authorList>
            <consortium name="The Broad Institute Genomics Platform"/>
            <consortium name="The Broad Institute Genome Sequencing Center for Infectious Disease"/>
            <person name="Wu L."/>
            <person name="Ma J."/>
        </authorList>
    </citation>
    <scope>NUCLEOTIDE SEQUENCE [LARGE SCALE GENOMIC DNA]</scope>
    <source>
        <strain evidence="5">JCM 18127</strain>
    </source>
</reference>
<evidence type="ECO:0000259" key="3">
    <source>
        <dbReference type="SMART" id="SM00822"/>
    </source>
</evidence>
<organism evidence="4 5">
    <name type="scientific">Nocardioides nanhaiensis</name>
    <dbReference type="NCBI Taxonomy" id="1476871"/>
    <lineage>
        <taxon>Bacteria</taxon>
        <taxon>Bacillati</taxon>
        <taxon>Actinomycetota</taxon>
        <taxon>Actinomycetes</taxon>
        <taxon>Propionibacteriales</taxon>
        <taxon>Nocardioidaceae</taxon>
        <taxon>Nocardioides</taxon>
    </lineage>
</organism>
<name>A0ABP8VUG7_9ACTN</name>
<dbReference type="Proteomes" id="UP001500621">
    <property type="component" value="Unassembled WGS sequence"/>
</dbReference>
<gene>
    <name evidence="4" type="ORF">GCM10023226_06120</name>
</gene>
<accession>A0ABP8VUG7</accession>
<dbReference type="CDD" id="cd05233">
    <property type="entry name" value="SDR_c"/>
    <property type="match status" value="1"/>
</dbReference>
<dbReference type="SUPFAM" id="SSF51735">
    <property type="entry name" value="NAD(P)-binding Rossmann-fold domains"/>
    <property type="match status" value="1"/>
</dbReference>
<dbReference type="InterPro" id="IPR036291">
    <property type="entry name" value="NAD(P)-bd_dom_sf"/>
</dbReference>
<dbReference type="Gene3D" id="3.40.50.720">
    <property type="entry name" value="NAD(P)-binding Rossmann-like Domain"/>
    <property type="match status" value="1"/>
</dbReference>
<dbReference type="InterPro" id="IPR057326">
    <property type="entry name" value="KR_dom"/>
</dbReference>
<dbReference type="PRINTS" id="PR00081">
    <property type="entry name" value="GDHRDH"/>
</dbReference>
<dbReference type="EMBL" id="BAABIM010000001">
    <property type="protein sequence ID" value="GAA4672166.1"/>
    <property type="molecule type" value="Genomic_DNA"/>
</dbReference>
<sequence length="263" mass="27736">MSARYPRPERRPAVVTGASSGIGAATALALAAVGHPVALGARRTERLEALAASIRESGGEAVVAPLDLTEPDAVEAFAAAAREGLGEIETVVSNAGAVAPGTTHEVSSERFARELDLAVVGAHRLVRAFVPAMVERQRGDLVVVSSDVAVRARPFMAAYAAGKWGLEGMAHALQMELEGTGVRCSIVRPGPTWSEMGSDWDAEEGAFVLDQWVRFGLARHPHFLKPQALADAITYVVQAPRGVHVSLIEVNPEAPVDAPEESR</sequence>
<keyword evidence="2" id="KW-0560">Oxidoreductase</keyword>
<evidence type="ECO:0000256" key="1">
    <source>
        <dbReference type="ARBA" id="ARBA00006484"/>
    </source>
</evidence>
<proteinExistence type="inferred from homology"/>
<dbReference type="Pfam" id="PF00106">
    <property type="entry name" value="adh_short"/>
    <property type="match status" value="1"/>
</dbReference>
<dbReference type="PROSITE" id="PS00061">
    <property type="entry name" value="ADH_SHORT"/>
    <property type="match status" value="1"/>
</dbReference>
<comment type="similarity">
    <text evidence="1">Belongs to the short-chain dehydrogenases/reductases (SDR) family.</text>
</comment>
<protein>
    <submittedName>
        <fullName evidence="4">SDR family oxidoreductase</fullName>
    </submittedName>
</protein>